<evidence type="ECO:0000313" key="4">
    <source>
        <dbReference type="Proteomes" id="UP000053201"/>
    </source>
</evidence>
<dbReference type="VEuPathDB" id="FungiDB:SPPG_02835"/>
<feature type="region of interest" description="Disordered" evidence="1">
    <location>
        <begin position="377"/>
        <end position="403"/>
    </location>
</feature>
<dbReference type="GO" id="GO:0007020">
    <property type="term" value="P:microtubule nucleation"/>
    <property type="evidence" value="ECO:0007669"/>
    <property type="project" value="TreeGrafter"/>
</dbReference>
<dbReference type="InterPro" id="IPR056527">
    <property type="entry name" value="WD40_RFWD3"/>
</dbReference>
<dbReference type="InParanoid" id="A0A0L0HN57"/>
<dbReference type="STRING" id="645134.A0A0L0HN57"/>
<feature type="region of interest" description="Disordered" evidence="1">
    <location>
        <begin position="601"/>
        <end position="640"/>
    </location>
</feature>
<dbReference type="InterPro" id="IPR052818">
    <property type="entry name" value="NEDD1_Spindle_Assembly"/>
</dbReference>
<dbReference type="AlphaFoldDB" id="A0A0L0HN57"/>
<dbReference type="SUPFAM" id="SSF50978">
    <property type="entry name" value="WD40 repeat-like"/>
    <property type="match status" value="1"/>
</dbReference>
<evidence type="ECO:0000256" key="1">
    <source>
        <dbReference type="SAM" id="MobiDB-lite"/>
    </source>
</evidence>
<dbReference type="OrthoDB" id="1602884at2759"/>
<evidence type="ECO:0000313" key="3">
    <source>
        <dbReference type="EMBL" id="KND02365.1"/>
    </source>
</evidence>
<proteinExistence type="predicted"/>
<protein>
    <recommendedName>
        <fullName evidence="2">E3 ubiquitin-protein ligase RFWD3-like WD40 domain-containing protein</fullName>
    </recommendedName>
</protein>
<feature type="region of interest" description="Disordered" evidence="1">
    <location>
        <begin position="666"/>
        <end position="690"/>
    </location>
</feature>
<reference evidence="3 4" key="1">
    <citation type="submission" date="2009-08" db="EMBL/GenBank/DDBJ databases">
        <title>The Genome Sequence of Spizellomyces punctatus strain DAOM BR117.</title>
        <authorList>
            <consortium name="The Broad Institute Genome Sequencing Platform"/>
            <person name="Russ C."/>
            <person name="Cuomo C."/>
            <person name="Shea T."/>
            <person name="Young S.K."/>
            <person name="Zeng Q."/>
            <person name="Koehrsen M."/>
            <person name="Haas B."/>
            <person name="Borodovsky M."/>
            <person name="Guigo R."/>
            <person name="Alvarado L."/>
            <person name="Berlin A."/>
            <person name="Bochicchio J."/>
            <person name="Borenstein D."/>
            <person name="Chapman S."/>
            <person name="Chen Z."/>
            <person name="Engels R."/>
            <person name="Freedman E."/>
            <person name="Gellesch M."/>
            <person name="Goldberg J."/>
            <person name="Griggs A."/>
            <person name="Gujja S."/>
            <person name="Heiman D."/>
            <person name="Hepburn T."/>
            <person name="Howarth C."/>
            <person name="Jen D."/>
            <person name="Larson L."/>
            <person name="Lewis B."/>
            <person name="Mehta T."/>
            <person name="Park D."/>
            <person name="Pearson M."/>
            <person name="Roberts A."/>
            <person name="Saif S."/>
            <person name="Shenoy N."/>
            <person name="Sisk P."/>
            <person name="Stolte C."/>
            <person name="Sykes S."/>
            <person name="Thomson T."/>
            <person name="Walk T."/>
            <person name="White J."/>
            <person name="Yandava C."/>
            <person name="Burger G."/>
            <person name="Gray M.W."/>
            <person name="Holland P.W.H."/>
            <person name="King N."/>
            <person name="Lang F.B.F."/>
            <person name="Roger A.J."/>
            <person name="Ruiz-Trillo I."/>
            <person name="Lander E."/>
            <person name="Nusbaum C."/>
        </authorList>
    </citation>
    <scope>NUCLEOTIDE SEQUENCE [LARGE SCALE GENOMIC DNA]</scope>
    <source>
        <strain evidence="3 4">DAOM BR117</strain>
    </source>
</reference>
<dbReference type="PANTHER" id="PTHR44414:SF1">
    <property type="entry name" value="PROTEIN NEDD1"/>
    <property type="match status" value="1"/>
</dbReference>
<dbReference type="Pfam" id="PF23419">
    <property type="entry name" value="WD40_RFWD3"/>
    <property type="match status" value="1"/>
</dbReference>
<feature type="region of interest" description="Disordered" evidence="1">
    <location>
        <begin position="488"/>
        <end position="518"/>
    </location>
</feature>
<feature type="domain" description="E3 ubiquitin-protein ligase RFWD3-like WD40" evidence="2">
    <location>
        <begin position="213"/>
        <end position="317"/>
    </location>
</feature>
<dbReference type="Pfam" id="PF00400">
    <property type="entry name" value="WD40"/>
    <property type="match status" value="1"/>
</dbReference>
<dbReference type="Gene3D" id="2.130.10.10">
    <property type="entry name" value="YVTN repeat-like/Quinoprotein amine dehydrogenase"/>
    <property type="match status" value="2"/>
</dbReference>
<dbReference type="eggNOG" id="KOG4378">
    <property type="taxonomic scope" value="Eukaryota"/>
</dbReference>
<sequence length="787" mass="83887">MSDTPCLLASACHGVRVWQTDIPATPHSGPYPSRIVAMALPENGAQVQDLTWSADGKYLAAVTKSFMYLLDKNGRTIEAVPGGPNEDLQAVAAGIASARYVFYGGAGKTVKIWDVKDRKAVGFLKGHTAAITALACSDDDHRCASGSALGKLLVHSLKHGAVTALVAPFKQAVNKVAFSALRKSILCGVSDEGCVALWDVDSSKRDPVRLFKDAHMAPVKGISFAPTDKHLFCTVGLDKALHCYDAATNSVVQTFDAQVPLMSCSMNGDYMIAMGTSQASTLLYDMRSKAVVATLHSATDNGPVTAVAFQTAKSVSNIAGSDVPVARGGTLKSSVDVQAKPVITGSRSISGPMRVEKSRVNAVQGSEFMGMFSPIKGGAKTDAPDRPISKTSLHKSTSRSTEELSAKTTSISAVSNESHLSRIRNEVERKTSKPTFENVSTAVQRRASQTLNPPTIQPMEQAVSQHSQMASLHDPVNSMFSPLATRVRHASPVATVSPPEDGPGTNDGDQEPTNSSAKPASFWERITAAGSKPQATIGKETTAERSHSHVTDMGAVIDDHSTKPSLKVNKWVEENGSASLNGRQRVPSAVTKRVSAPALSTISHREAVTSSRRASPASQAVAEVPANSAQTKTTTSSTSDVVKHVDMTGLSDRIVGEVRKWASIPDDSAGRSSIGGTKSSGPGGMVGDTLTDSASDLVSAADGGMHHGRQPSTFQYQVLQNVVNDCLEEFRSQLRADVQNMHLDILRQFWIQKSEIEDLVRQYSPNQALMAELQQLREENARLRCNY</sequence>
<organism evidence="3 4">
    <name type="scientific">Spizellomyces punctatus (strain DAOM BR117)</name>
    <dbReference type="NCBI Taxonomy" id="645134"/>
    <lineage>
        <taxon>Eukaryota</taxon>
        <taxon>Fungi</taxon>
        <taxon>Fungi incertae sedis</taxon>
        <taxon>Chytridiomycota</taxon>
        <taxon>Chytridiomycota incertae sedis</taxon>
        <taxon>Chytridiomycetes</taxon>
        <taxon>Spizellomycetales</taxon>
        <taxon>Spizellomycetaceae</taxon>
        <taxon>Spizellomyces</taxon>
    </lineage>
</organism>
<evidence type="ECO:0000259" key="2">
    <source>
        <dbReference type="Pfam" id="PF23419"/>
    </source>
</evidence>
<dbReference type="GO" id="GO:0000278">
    <property type="term" value="P:mitotic cell cycle"/>
    <property type="evidence" value="ECO:0007669"/>
    <property type="project" value="TreeGrafter"/>
</dbReference>
<feature type="compositionally biased region" description="Polar residues" evidence="1">
    <location>
        <begin position="670"/>
        <end position="680"/>
    </location>
</feature>
<dbReference type="GO" id="GO:0036064">
    <property type="term" value="C:ciliary basal body"/>
    <property type="evidence" value="ECO:0007669"/>
    <property type="project" value="TreeGrafter"/>
</dbReference>
<feature type="compositionally biased region" description="Polar residues" evidence="1">
    <location>
        <begin position="601"/>
        <end position="618"/>
    </location>
</feature>
<dbReference type="OMA" id="GTMVLWD"/>
<dbReference type="EMBL" id="KQ257453">
    <property type="protein sequence ID" value="KND02365.1"/>
    <property type="molecule type" value="Genomic_DNA"/>
</dbReference>
<name>A0A0L0HN57_SPIPD</name>
<gene>
    <name evidence="3" type="ORF">SPPG_02835</name>
</gene>
<dbReference type="Proteomes" id="UP000053201">
    <property type="component" value="Unassembled WGS sequence"/>
</dbReference>
<dbReference type="PANTHER" id="PTHR44414">
    <property type="entry name" value="PROTEIN NEDD1"/>
    <property type="match status" value="1"/>
</dbReference>
<dbReference type="InterPro" id="IPR015943">
    <property type="entry name" value="WD40/YVTN_repeat-like_dom_sf"/>
</dbReference>
<dbReference type="GO" id="GO:0005737">
    <property type="term" value="C:cytoplasm"/>
    <property type="evidence" value="ECO:0007669"/>
    <property type="project" value="TreeGrafter"/>
</dbReference>
<dbReference type="InterPro" id="IPR036322">
    <property type="entry name" value="WD40_repeat_dom_sf"/>
</dbReference>
<dbReference type="GO" id="GO:0005814">
    <property type="term" value="C:centriole"/>
    <property type="evidence" value="ECO:0007669"/>
    <property type="project" value="TreeGrafter"/>
</dbReference>
<dbReference type="GeneID" id="27686394"/>
<dbReference type="InterPro" id="IPR001680">
    <property type="entry name" value="WD40_rpt"/>
</dbReference>
<dbReference type="GO" id="GO:0043015">
    <property type="term" value="F:gamma-tubulin binding"/>
    <property type="evidence" value="ECO:0007669"/>
    <property type="project" value="TreeGrafter"/>
</dbReference>
<keyword evidence="4" id="KW-1185">Reference proteome</keyword>
<dbReference type="RefSeq" id="XP_016610404.1">
    <property type="nucleotide sequence ID" value="XM_016751122.1"/>
</dbReference>
<accession>A0A0L0HN57</accession>
<dbReference type="GO" id="GO:0000922">
    <property type="term" value="C:spindle pole"/>
    <property type="evidence" value="ECO:0007669"/>
    <property type="project" value="TreeGrafter"/>
</dbReference>
<dbReference type="SMART" id="SM00320">
    <property type="entry name" value="WD40"/>
    <property type="match status" value="6"/>
</dbReference>